<protein>
    <submittedName>
        <fullName evidence="2">Glycerophosphodiester phosphodiesterase</fullName>
    </submittedName>
</protein>
<sequence>MTTAYFDPARPRIFAHRGLATHATENTLAAFRAAVDTGADYVETDVHASRDGVAVVAHDPTLERIAGRTDRVDSLSLAELRSIDLGDGLGFPTLEEALLAFPDTRFNIDVKSVAAAEPTARAIAATGAAGRVLLTSFSRDRRRAAMGHLARLLAGSSGRPAAASAAAEEFVPALVAAKLGLVPVARALLREVDAVQIPTRVGPLRTTTEATIRRLHAAGVEVHVWTINDLDEAAGILARGADGIVTDRADAVLALVERRRGRQPS</sequence>
<evidence type="ECO:0000313" key="2">
    <source>
        <dbReference type="EMBL" id="GAA2246230.1"/>
    </source>
</evidence>
<dbReference type="InterPro" id="IPR017946">
    <property type="entry name" value="PLC-like_Pdiesterase_TIM-brl"/>
</dbReference>
<reference evidence="2 3" key="1">
    <citation type="journal article" date="2019" name="Int. J. Syst. Evol. Microbiol.">
        <title>The Global Catalogue of Microorganisms (GCM) 10K type strain sequencing project: providing services to taxonomists for standard genome sequencing and annotation.</title>
        <authorList>
            <consortium name="The Broad Institute Genomics Platform"/>
            <consortium name="The Broad Institute Genome Sequencing Center for Infectious Disease"/>
            <person name="Wu L."/>
            <person name="Ma J."/>
        </authorList>
    </citation>
    <scope>NUCLEOTIDE SEQUENCE [LARGE SCALE GENOMIC DNA]</scope>
    <source>
        <strain evidence="2 3">JCM 16117</strain>
    </source>
</reference>
<dbReference type="SUPFAM" id="SSF51695">
    <property type="entry name" value="PLC-like phosphodiesterases"/>
    <property type="match status" value="1"/>
</dbReference>
<keyword evidence="3" id="KW-1185">Reference proteome</keyword>
<name>A0ABN3E115_9MICO</name>
<dbReference type="PANTHER" id="PTHR43805">
    <property type="entry name" value="GLYCEROPHOSPHORYL DIESTER PHOSPHODIESTERASE"/>
    <property type="match status" value="1"/>
</dbReference>
<organism evidence="2 3">
    <name type="scientific">Herbiconiux moechotypicola</name>
    <dbReference type="NCBI Taxonomy" id="637393"/>
    <lineage>
        <taxon>Bacteria</taxon>
        <taxon>Bacillati</taxon>
        <taxon>Actinomycetota</taxon>
        <taxon>Actinomycetes</taxon>
        <taxon>Micrococcales</taxon>
        <taxon>Microbacteriaceae</taxon>
        <taxon>Herbiconiux</taxon>
    </lineage>
</organism>
<dbReference type="Pfam" id="PF03009">
    <property type="entry name" value="GDPD"/>
    <property type="match status" value="1"/>
</dbReference>
<accession>A0ABN3E115</accession>
<dbReference type="RefSeq" id="WP_259480784.1">
    <property type="nucleotide sequence ID" value="NZ_BAAAQY010000012.1"/>
</dbReference>
<proteinExistence type="predicted"/>
<dbReference type="PROSITE" id="PS51704">
    <property type="entry name" value="GP_PDE"/>
    <property type="match status" value="1"/>
</dbReference>
<gene>
    <name evidence="2" type="ORF">GCM10009851_34560</name>
</gene>
<dbReference type="Gene3D" id="3.20.20.190">
    <property type="entry name" value="Phosphatidylinositol (PI) phosphodiesterase"/>
    <property type="match status" value="1"/>
</dbReference>
<feature type="domain" description="GP-PDE" evidence="1">
    <location>
        <begin position="11"/>
        <end position="256"/>
    </location>
</feature>
<dbReference type="EMBL" id="BAAAQY010000012">
    <property type="protein sequence ID" value="GAA2246230.1"/>
    <property type="molecule type" value="Genomic_DNA"/>
</dbReference>
<dbReference type="InterPro" id="IPR030395">
    <property type="entry name" value="GP_PDE_dom"/>
</dbReference>
<evidence type="ECO:0000259" key="1">
    <source>
        <dbReference type="PROSITE" id="PS51704"/>
    </source>
</evidence>
<dbReference type="PANTHER" id="PTHR43805:SF1">
    <property type="entry name" value="GP-PDE DOMAIN-CONTAINING PROTEIN"/>
    <property type="match status" value="1"/>
</dbReference>
<dbReference type="Proteomes" id="UP001500929">
    <property type="component" value="Unassembled WGS sequence"/>
</dbReference>
<comment type="caution">
    <text evidence="2">The sequence shown here is derived from an EMBL/GenBank/DDBJ whole genome shotgun (WGS) entry which is preliminary data.</text>
</comment>
<evidence type="ECO:0000313" key="3">
    <source>
        <dbReference type="Proteomes" id="UP001500929"/>
    </source>
</evidence>